<gene>
    <name evidence="1" type="ORF">CCACVL1_01154</name>
</gene>
<feature type="non-terminal residue" evidence="1">
    <location>
        <position position="1"/>
    </location>
</feature>
<evidence type="ECO:0000313" key="1">
    <source>
        <dbReference type="EMBL" id="OMP08161.1"/>
    </source>
</evidence>
<comment type="caution">
    <text evidence="1">The sequence shown here is derived from an EMBL/GenBank/DDBJ whole genome shotgun (WGS) entry which is preliminary data.</text>
</comment>
<dbReference type="Proteomes" id="UP000188268">
    <property type="component" value="Unassembled WGS sequence"/>
</dbReference>
<dbReference type="Gramene" id="OMP08161">
    <property type="protein sequence ID" value="OMP08161"/>
    <property type="gene ID" value="CCACVL1_01154"/>
</dbReference>
<proteinExistence type="predicted"/>
<evidence type="ECO:0000313" key="2">
    <source>
        <dbReference type="Proteomes" id="UP000188268"/>
    </source>
</evidence>
<dbReference type="EMBL" id="AWWV01003951">
    <property type="protein sequence ID" value="OMP08161.1"/>
    <property type="molecule type" value="Genomic_DNA"/>
</dbReference>
<reference evidence="1 2" key="1">
    <citation type="submission" date="2013-09" db="EMBL/GenBank/DDBJ databases">
        <title>Corchorus capsularis genome sequencing.</title>
        <authorList>
            <person name="Alam M."/>
            <person name="Haque M.S."/>
            <person name="Islam M.S."/>
            <person name="Emdad E.M."/>
            <person name="Islam M.M."/>
            <person name="Ahmed B."/>
            <person name="Halim A."/>
            <person name="Hossen Q.M.M."/>
            <person name="Hossain M.Z."/>
            <person name="Ahmed R."/>
            <person name="Khan M.M."/>
            <person name="Islam R."/>
            <person name="Rashid M.M."/>
            <person name="Khan S.A."/>
            <person name="Rahman M.S."/>
            <person name="Alam M."/>
        </authorList>
    </citation>
    <scope>NUCLEOTIDE SEQUENCE [LARGE SCALE GENOMIC DNA]</scope>
    <source>
        <strain evidence="2">cv. CVL-1</strain>
        <tissue evidence="1">Whole seedling</tissue>
    </source>
</reference>
<keyword evidence="2" id="KW-1185">Reference proteome</keyword>
<protein>
    <submittedName>
        <fullName evidence="1">Uncharacterized protein</fullName>
    </submittedName>
</protein>
<sequence length="42" mass="4521">ICYITSKKRPTVRPHDEVGGKTAGSLIIKGGHFDQLGPTTKL</sequence>
<accession>A0A1R3KM65</accession>
<dbReference type="AlphaFoldDB" id="A0A1R3KM65"/>
<organism evidence="1 2">
    <name type="scientific">Corchorus capsularis</name>
    <name type="common">Jute</name>
    <dbReference type="NCBI Taxonomy" id="210143"/>
    <lineage>
        <taxon>Eukaryota</taxon>
        <taxon>Viridiplantae</taxon>
        <taxon>Streptophyta</taxon>
        <taxon>Embryophyta</taxon>
        <taxon>Tracheophyta</taxon>
        <taxon>Spermatophyta</taxon>
        <taxon>Magnoliopsida</taxon>
        <taxon>eudicotyledons</taxon>
        <taxon>Gunneridae</taxon>
        <taxon>Pentapetalae</taxon>
        <taxon>rosids</taxon>
        <taxon>malvids</taxon>
        <taxon>Malvales</taxon>
        <taxon>Malvaceae</taxon>
        <taxon>Grewioideae</taxon>
        <taxon>Apeibeae</taxon>
        <taxon>Corchorus</taxon>
    </lineage>
</organism>
<name>A0A1R3KM65_COCAP</name>